<sequence>MVLPGVGHVPMIDDPEGVARTILQTPGAVAQHR</sequence>
<dbReference type="AlphaFoldDB" id="A0A9E6Y0T0"/>
<evidence type="ECO:0000313" key="1">
    <source>
        <dbReference type="EMBL" id="UGS38045.1"/>
    </source>
</evidence>
<organism evidence="1 2">
    <name type="scientific">Capillimicrobium parvum</name>
    <dbReference type="NCBI Taxonomy" id="2884022"/>
    <lineage>
        <taxon>Bacteria</taxon>
        <taxon>Bacillati</taxon>
        <taxon>Actinomycetota</taxon>
        <taxon>Thermoleophilia</taxon>
        <taxon>Solirubrobacterales</taxon>
        <taxon>Capillimicrobiaceae</taxon>
        <taxon>Capillimicrobium</taxon>
    </lineage>
</organism>
<protein>
    <submittedName>
        <fullName evidence="1">Uncharacterized protein</fullName>
    </submittedName>
</protein>
<name>A0A9E6Y0T0_9ACTN</name>
<dbReference type="EMBL" id="CP087164">
    <property type="protein sequence ID" value="UGS38045.1"/>
    <property type="molecule type" value="Genomic_DNA"/>
</dbReference>
<keyword evidence="2" id="KW-1185">Reference proteome</keyword>
<dbReference type="Proteomes" id="UP001162834">
    <property type="component" value="Chromosome"/>
</dbReference>
<dbReference type="KEGG" id="sbae:DSM104329_04467"/>
<evidence type="ECO:0000313" key="2">
    <source>
        <dbReference type="Proteomes" id="UP001162834"/>
    </source>
</evidence>
<accession>A0A9E6Y0T0</accession>
<proteinExistence type="predicted"/>
<gene>
    <name evidence="1" type="ORF">DSM104329_04467</name>
</gene>
<reference evidence="1" key="1">
    <citation type="journal article" date="2022" name="Int. J. Syst. Evol. Microbiol.">
        <title>Pseudomonas aegrilactucae sp. nov. and Pseudomonas morbosilactucae sp. nov., pathogens causing bacterial rot of lettuce in Japan.</title>
        <authorList>
            <person name="Sawada H."/>
            <person name="Fujikawa T."/>
            <person name="Satou M."/>
        </authorList>
    </citation>
    <scope>NUCLEOTIDE SEQUENCE</scope>
    <source>
        <strain evidence="1">0166_1</strain>
    </source>
</reference>